<keyword evidence="9" id="KW-0378">Hydrolase</keyword>
<comment type="cofactor">
    <cofactor evidence="2">
        <name>Mg(2+)</name>
        <dbReference type="ChEBI" id="CHEBI:18420"/>
    </cofactor>
</comment>
<evidence type="ECO:0000256" key="14">
    <source>
        <dbReference type="ARBA" id="ARBA00049295"/>
    </source>
</evidence>
<evidence type="ECO:0000256" key="3">
    <source>
        <dbReference type="ARBA" id="ARBA00005104"/>
    </source>
</evidence>
<evidence type="ECO:0000256" key="8">
    <source>
        <dbReference type="ARBA" id="ARBA00022741"/>
    </source>
</evidence>
<dbReference type="EMBL" id="JALLBG020000108">
    <property type="protein sequence ID" value="KAL3764125.1"/>
    <property type="molecule type" value="Genomic_DNA"/>
</dbReference>
<dbReference type="SUPFAM" id="SSF55821">
    <property type="entry name" value="YrdC/RibB"/>
    <property type="match status" value="1"/>
</dbReference>
<dbReference type="PANTHER" id="PTHR21327:SF47">
    <property type="entry name" value="GTP CYCLOHYDROLASE II DOMAIN-CONTAINING PROTEIN"/>
    <property type="match status" value="1"/>
</dbReference>
<keyword evidence="6" id="KW-0686">Riboflavin biosynthesis</keyword>
<dbReference type="FunFam" id="3.90.870.10:FF:000001">
    <property type="entry name" value="Riboflavin biosynthesis protein RibBA"/>
    <property type="match status" value="1"/>
</dbReference>
<evidence type="ECO:0000256" key="1">
    <source>
        <dbReference type="ARBA" id="ARBA00001936"/>
    </source>
</evidence>
<evidence type="ECO:0000313" key="18">
    <source>
        <dbReference type="EMBL" id="KAL3764125.1"/>
    </source>
</evidence>
<dbReference type="InterPro" id="IPR032677">
    <property type="entry name" value="GTP_cyclohydro_II"/>
</dbReference>
<keyword evidence="10" id="KW-0460">Magnesium</keyword>
<feature type="domain" description="GTP cyclohydrolase II" evidence="17">
    <location>
        <begin position="197"/>
        <end position="383"/>
    </location>
</feature>
<keyword evidence="16" id="KW-0472">Membrane</keyword>
<gene>
    <name evidence="18" type="ORF">ACHAWU_003937</name>
</gene>
<dbReference type="AlphaFoldDB" id="A0ABD3MJ91"/>
<keyword evidence="16" id="KW-1133">Transmembrane helix</keyword>
<comment type="similarity">
    <text evidence="4">In the N-terminal section; belongs to the DHBP synthase family.</text>
</comment>
<evidence type="ECO:0000256" key="15">
    <source>
        <dbReference type="SAM" id="MobiDB-lite"/>
    </source>
</evidence>
<keyword evidence="11" id="KW-0342">GTP-binding</keyword>
<evidence type="ECO:0000256" key="7">
    <source>
        <dbReference type="ARBA" id="ARBA00022723"/>
    </source>
</evidence>
<feature type="transmembrane region" description="Helical" evidence="16">
    <location>
        <begin position="51"/>
        <end position="68"/>
    </location>
</feature>
<keyword evidence="16" id="KW-0812">Transmembrane</keyword>
<dbReference type="SUPFAM" id="SSF142695">
    <property type="entry name" value="RibA-like"/>
    <property type="match status" value="1"/>
</dbReference>
<protein>
    <recommendedName>
        <fullName evidence="5">GTP cyclohydrolase II</fullName>
        <ecNumber evidence="5">3.5.4.25</ecNumber>
    </recommendedName>
</protein>
<dbReference type="Pfam" id="PF00925">
    <property type="entry name" value="GTP_cyclohydro2"/>
    <property type="match status" value="1"/>
</dbReference>
<comment type="pathway">
    <text evidence="3">Cofactor biosynthesis; riboflavin biosynthesis.</text>
</comment>
<sequence length="691" mass="74887">MTMSVNTTLCLECRQAPSRRRSHRIMCHPVMASRCQGPNNYNRMILKKSSIVFLGLLTCAVVIVQALASSPSNLSPWGTRGGAHVGGKKRSLGSIPYSNLSVHAAVSESDMSSASSSDANNNKQQSENEDQVKADNNIPSPLIQPLNGLYVDNKWKTVDVGSTSITANGAHSPAGKSKKTILTPGGFSDAIIPATYVAETNLPNEFGHYRIRAYRIEEFEDMSREPNPLGAGAGLGSEPCVIYCTDKPPFGGEDGGAKEVPVRIHDQCFTSEVFGSQRCDCREQLRMSLEYIRENGGAIIYLQQEGRGIGLANKVAAYALQDVGLDTVDANTHLGFPEDARKYGVVPSLLKDLGIDSIRLMTNNPRKIERLTALGVDVAGTIPMVVPKANPYNRKYLETKKERMNHTNFGSMLSSSPGSILSSDREHPVAEKYISDGEEMAAAAVAGALMDDPNQTGVKAAKDGYCFGRKSVEDAIGSIARGELIVVVDDESRENEGDFIMAADLCTPETMAEFIRYSSGVICIGMEGKRMDELELPPMVVNNEDPKGTAFSVSVDATKEHGISTGISARDRSITSVMLAREDSKPSDFHRPGHIFPLRARENGVLARDGHTEAAVDFARLAGASPAGLLCEIVSEENPTEMARLPELKRFCKKRGYVLTSIADLQQYRRDTGLFPPSMLNAITSFESKPP</sequence>
<evidence type="ECO:0000256" key="12">
    <source>
        <dbReference type="ARBA" id="ARBA00023211"/>
    </source>
</evidence>
<dbReference type="Proteomes" id="UP001530293">
    <property type="component" value="Unassembled WGS sequence"/>
</dbReference>
<organism evidence="18 19">
    <name type="scientific">Discostella pseudostelligera</name>
    <dbReference type="NCBI Taxonomy" id="259834"/>
    <lineage>
        <taxon>Eukaryota</taxon>
        <taxon>Sar</taxon>
        <taxon>Stramenopiles</taxon>
        <taxon>Ochrophyta</taxon>
        <taxon>Bacillariophyta</taxon>
        <taxon>Coscinodiscophyceae</taxon>
        <taxon>Thalassiosirophycidae</taxon>
        <taxon>Stephanodiscales</taxon>
        <taxon>Stephanodiscaceae</taxon>
        <taxon>Discostella</taxon>
    </lineage>
</organism>
<dbReference type="Gene3D" id="3.90.870.10">
    <property type="entry name" value="DHBP synthase"/>
    <property type="match status" value="1"/>
</dbReference>
<dbReference type="InterPro" id="IPR000926">
    <property type="entry name" value="RibA"/>
</dbReference>
<evidence type="ECO:0000256" key="11">
    <source>
        <dbReference type="ARBA" id="ARBA00023134"/>
    </source>
</evidence>
<keyword evidence="13" id="KW-0456">Lyase</keyword>
<keyword evidence="8" id="KW-0547">Nucleotide-binding</keyword>
<evidence type="ECO:0000259" key="17">
    <source>
        <dbReference type="Pfam" id="PF00925"/>
    </source>
</evidence>
<proteinExistence type="inferred from homology"/>
<comment type="cofactor">
    <cofactor evidence="1">
        <name>Mn(2+)</name>
        <dbReference type="ChEBI" id="CHEBI:29035"/>
    </cofactor>
</comment>
<evidence type="ECO:0000256" key="4">
    <source>
        <dbReference type="ARBA" id="ARBA00005520"/>
    </source>
</evidence>
<keyword evidence="19" id="KW-1185">Reference proteome</keyword>
<feature type="compositionally biased region" description="Low complexity" evidence="15">
    <location>
        <begin position="108"/>
        <end position="119"/>
    </location>
</feature>
<dbReference type="PANTHER" id="PTHR21327">
    <property type="entry name" value="GTP CYCLOHYDROLASE II-RELATED"/>
    <property type="match status" value="1"/>
</dbReference>
<keyword evidence="7" id="KW-0479">Metal-binding</keyword>
<evidence type="ECO:0000256" key="5">
    <source>
        <dbReference type="ARBA" id="ARBA00012762"/>
    </source>
</evidence>
<dbReference type="InterPro" id="IPR000422">
    <property type="entry name" value="DHBP_synthase_RibB"/>
</dbReference>
<dbReference type="GO" id="GO:0046872">
    <property type="term" value="F:metal ion binding"/>
    <property type="evidence" value="ECO:0007669"/>
    <property type="project" value="UniProtKB-KW"/>
</dbReference>
<dbReference type="NCBIfam" id="NF001591">
    <property type="entry name" value="PRK00393.1"/>
    <property type="match status" value="1"/>
</dbReference>
<evidence type="ECO:0000256" key="16">
    <source>
        <dbReference type="SAM" id="Phobius"/>
    </source>
</evidence>
<accession>A0ABD3MJ91</accession>
<name>A0ABD3MJ91_9STRA</name>
<comment type="caution">
    <text evidence="18">The sequence shown here is derived from an EMBL/GenBank/DDBJ whole genome shotgun (WGS) entry which is preliminary data.</text>
</comment>
<evidence type="ECO:0000256" key="10">
    <source>
        <dbReference type="ARBA" id="ARBA00022842"/>
    </source>
</evidence>
<dbReference type="GO" id="GO:0003935">
    <property type="term" value="F:GTP cyclohydrolase II activity"/>
    <property type="evidence" value="ECO:0007669"/>
    <property type="project" value="UniProtKB-EC"/>
</dbReference>
<keyword evidence="12" id="KW-0464">Manganese</keyword>
<evidence type="ECO:0000256" key="6">
    <source>
        <dbReference type="ARBA" id="ARBA00022619"/>
    </source>
</evidence>
<dbReference type="InterPro" id="IPR017945">
    <property type="entry name" value="DHBP_synth_RibB-like_a/b_dom"/>
</dbReference>
<dbReference type="InterPro" id="IPR036144">
    <property type="entry name" value="RibA-like_sf"/>
</dbReference>
<comment type="catalytic activity">
    <reaction evidence="14">
        <text>GTP + 4 H2O = 2,5-diamino-6-hydroxy-4-(5-phosphoribosylamino)-pyrimidine + formate + 2 phosphate + 3 H(+)</text>
        <dbReference type="Rhea" id="RHEA:23704"/>
        <dbReference type="ChEBI" id="CHEBI:15377"/>
        <dbReference type="ChEBI" id="CHEBI:15378"/>
        <dbReference type="ChEBI" id="CHEBI:15740"/>
        <dbReference type="ChEBI" id="CHEBI:37565"/>
        <dbReference type="ChEBI" id="CHEBI:43474"/>
        <dbReference type="ChEBI" id="CHEBI:58614"/>
        <dbReference type="EC" id="3.5.4.25"/>
    </reaction>
</comment>
<dbReference type="GO" id="GO:0009231">
    <property type="term" value="P:riboflavin biosynthetic process"/>
    <property type="evidence" value="ECO:0007669"/>
    <property type="project" value="UniProtKB-KW"/>
</dbReference>
<dbReference type="EC" id="3.5.4.25" evidence="5"/>
<dbReference type="NCBIfam" id="TIGR00506">
    <property type="entry name" value="ribB"/>
    <property type="match status" value="1"/>
</dbReference>
<evidence type="ECO:0000256" key="13">
    <source>
        <dbReference type="ARBA" id="ARBA00023239"/>
    </source>
</evidence>
<dbReference type="CDD" id="cd00641">
    <property type="entry name" value="GTP_cyclohydro2"/>
    <property type="match status" value="1"/>
</dbReference>
<evidence type="ECO:0000256" key="2">
    <source>
        <dbReference type="ARBA" id="ARBA00001946"/>
    </source>
</evidence>
<dbReference type="Gene3D" id="3.40.50.10990">
    <property type="entry name" value="GTP cyclohydrolase II"/>
    <property type="match status" value="1"/>
</dbReference>
<reference evidence="18 19" key="1">
    <citation type="submission" date="2024-10" db="EMBL/GenBank/DDBJ databases">
        <title>Updated reference genomes for cyclostephanoid diatoms.</title>
        <authorList>
            <person name="Roberts W.R."/>
            <person name="Alverson A.J."/>
        </authorList>
    </citation>
    <scope>NUCLEOTIDE SEQUENCE [LARGE SCALE GENOMIC DNA]</scope>
    <source>
        <strain evidence="18 19">AJA232-27</strain>
    </source>
</reference>
<dbReference type="GO" id="GO:0005525">
    <property type="term" value="F:GTP binding"/>
    <property type="evidence" value="ECO:0007669"/>
    <property type="project" value="UniProtKB-KW"/>
</dbReference>
<feature type="region of interest" description="Disordered" evidence="15">
    <location>
        <begin position="108"/>
        <end position="138"/>
    </location>
</feature>
<dbReference type="Pfam" id="PF00926">
    <property type="entry name" value="DHBP_synthase"/>
    <property type="match status" value="1"/>
</dbReference>
<evidence type="ECO:0000313" key="19">
    <source>
        <dbReference type="Proteomes" id="UP001530293"/>
    </source>
</evidence>
<evidence type="ECO:0000256" key="9">
    <source>
        <dbReference type="ARBA" id="ARBA00022801"/>
    </source>
</evidence>
<dbReference type="GO" id="GO:0016829">
    <property type="term" value="F:lyase activity"/>
    <property type="evidence" value="ECO:0007669"/>
    <property type="project" value="UniProtKB-KW"/>
</dbReference>